<reference evidence="2 3" key="1">
    <citation type="submission" date="2024-08" db="EMBL/GenBank/DDBJ databases">
        <authorList>
            <person name="Cucini C."/>
            <person name="Frati F."/>
        </authorList>
    </citation>
    <scope>NUCLEOTIDE SEQUENCE [LARGE SCALE GENOMIC DNA]</scope>
</reference>
<name>A0ABP1QRJ9_9HEXA</name>
<evidence type="ECO:0000313" key="3">
    <source>
        <dbReference type="Proteomes" id="UP001642540"/>
    </source>
</evidence>
<comment type="caution">
    <text evidence="2">The sequence shown here is derived from an EMBL/GenBank/DDBJ whole genome shotgun (WGS) entry which is preliminary data.</text>
</comment>
<sequence>MADPTSLAMGNNAASSTIASKLLSEVTTILNNLTVNGMEDSTNSSLDIHLGNSTEVLQSILPDDGLHKTPELKYFSTVIIIFMGLTILIVPVFCFAGFVCVRSRVFTAVREAAGKGWGFADSDVPYSEFGDDYIKDKTPSIADKKGDVKILVADDNCVPSTSELSIDPIHVHNQQHGGRSARRGSFFRANIDSDEDISTLPPTFVRFPPA</sequence>
<accession>A0ABP1QRJ9</accession>
<feature type="transmembrane region" description="Helical" evidence="1">
    <location>
        <begin position="74"/>
        <end position="101"/>
    </location>
</feature>
<keyword evidence="1" id="KW-1133">Transmembrane helix</keyword>
<keyword evidence="1" id="KW-0472">Membrane</keyword>
<dbReference type="EMBL" id="CAXLJM020000041">
    <property type="protein sequence ID" value="CAL8109750.1"/>
    <property type="molecule type" value="Genomic_DNA"/>
</dbReference>
<organism evidence="2 3">
    <name type="scientific">Orchesella dallaii</name>
    <dbReference type="NCBI Taxonomy" id="48710"/>
    <lineage>
        <taxon>Eukaryota</taxon>
        <taxon>Metazoa</taxon>
        <taxon>Ecdysozoa</taxon>
        <taxon>Arthropoda</taxon>
        <taxon>Hexapoda</taxon>
        <taxon>Collembola</taxon>
        <taxon>Entomobryomorpha</taxon>
        <taxon>Entomobryoidea</taxon>
        <taxon>Orchesellidae</taxon>
        <taxon>Orchesellinae</taxon>
        <taxon>Orchesella</taxon>
    </lineage>
</organism>
<gene>
    <name evidence="2" type="ORF">ODALV1_LOCUS13656</name>
</gene>
<evidence type="ECO:0000256" key="1">
    <source>
        <dbReference type="SAM" id="Phobius"/>
    </source>
</evidence>
<evidence type="ECO:0000313" key="2">
    <source>
        <dbReference type="EMBL" id="CAL8109750.1"/>
    </source>
</evidence>
<dbReference type="Proteomes" id="UP001642540">
    <property type="component" value="Unassembled WGS sequence"/>
</dbReference>
<protein>
    <submittedName>
        <fullName evidence="2">Uncharacterized protein</fullName>
    </submittedName>
</protein>
<keyword evidence="3" id="KW-1185">Reference proteome</keyword>
<proteinExistence type="predicted"/>
<keyword evidence="1" id="KW-0812">Transmembrane</keyword>